<feature type="region of interest" description="Disordered" evidence="1">
    <location>
        <begin position="53"/>
        <end position="76"/>
    </location>
</feature>
<organism evidence="2 3">
    <name type="scientific">Chelydra serpentina</name>
    <name type="common">Snapping turtle</name>
    <name type="synonym">Testudo serpentina</name>
    <dbReference type="NCBI Taxonomy" id="8475"/>
    <lineage>
        <taxon>Eukaryota</taxon>
        <taxon>Metazoa</taxon>
        <taxon>Chordata</taxon>
        <taxon>Craniata</taxon>
        <taxon>Vertebrata</taxon>
        <taxon>Euteleostomi</taxon>
        <taxon>Archelosauria</taxon>
        <taxon>Testudinata</taxon>
        <taxon>Testudines</taxon>
        <taxon>Cryptodira</taxon>
        <taxon>Durocryptodira</taxon>
        <taxon>Americhelydia</taxon>
        <taxon>Chelydroidea</taxon>
        <taxon>Chelydridae</taxon>
        <taxon>Chelydra</taxon>
    </lineage>
</organism>
<dbReference type="PANTHER" id="PTHR39227">
    <property type="entry name" value="ADIPOGENESIS REGULATORY FACTOR"/>
    <property type="match status" value="1"/>
</dbReference>
<name>A0A8T1T222_CHESE</name>
<dbReference type="EMBL" id="JAHGAV010000043">
    <property type="protein sequence ID" value="KAG6935542.1"/>
    <property type="molecule type" value="Genomic_DNA"/>
</dbReference>
<protein>
    <submittedName>
        <fullName evidence="2">Adipogenesis regulatory factor</fullName>
    </submittedName>
</protein>
<dbReference type="PANTHER" id="PTHR39227:SF1">
    <property type="entry name" value="ADIPOGENESIS REGULATORY FACTOR"/>
    <property type="match status" value="1"/>
</dbReference>
<evidence type="ECO:0000313" key="2">
    <source>
        <dbReference type="EMBL" id="KAG6935542.1"/>
    </source>
</evidence>
<dbReference type="AlphaFoldDB" id="A0A8T1T222"/>
<dbReference type="OrthoDB" id="9417026at2759"/>
<proteinExistence type="predicted"/>
<sequence length="76" mass="7742">MSGKGFQGFKQHAEGEVQDAANALGKSAQQVVNQATDAGQKAIDHACKTAQEGVEKTTGQASEAASGLGKKIGLKK</sequence>
<keyword evidence="3" id="KW-1185">Reference proteome</keyword>
<comment type="caution">
    <text evidence="2">The sequence shown here is derived from an EMBL/GenBank/DDBJ whole genome shotgun (WGS) entry which is preliminary data.</text>
</comment>
<evidence type="ECO:0000313" key="3">
    <source>
        <dbReference type="Proteomes" id="UP000765507"/>
    </source>
</evidence>
<dbReference type="GO" id="GO:0045600">
    <property type="term" value="P:positive regulation of fat cell differentiation"/>
    <property type="evidence" value="ECO:0007669"/>
    <property type="project" value="InterPro"/>
</dbReference>
<reference evidence="2 3" key="1">
    <citation type="journal article" date="2020" name="G3 (Bethesda)">
        <title>Draft Genome of the Common Snapping Turtle, Chelydra serpentina, a Model for Phenotypic Plasticity in Reptiles.</title>
        <authorList>
            <person name="Das D."/>
            <person name="Singh S.K."/>
            <person name="Bierstedt J."/>
            <person name="Erickson A."/>
            <person name="Galli G.L.J."/>
            <person name="Crossley D.A. 2nd"/>
            <person name="Rhen T."/>
        </authorList>
    </citation>
    <scope>NUCLEOTIDE SEQUENCE [LARGE SCALE GENOMIC DNA]</scope>
    <source>
        <strain evidence="2">KW</strain>
    </source>
</reference>
<accession>A0A8T1T222</accession>
<dbReference type="GO" id="GO:0005634">
    <property type="term" value="C:nucleus"/>
    <property type="evidence" value="ECO:0007669"/>
    <property type="project" value="InterPro"/>
</dbReference>
<gene>
    <name evidence="2" type="primary">ADIRF</name>
    <name evidence="2" type="ORF">G0U57_014750</name>
</gene>
<dbReference type="Proteomes" id="UP000765507">
    <property type="component" value="Unassembled WGS sequence"/>
</dbReference>
<feature type="region of interest" description="Disordered" evidence="1">
    <location>
        <begin position="1"/>
        <end position="21"/>
    </location>
</feature>
<dbReference type="InterPro" id="IPR034450">
    <property type="entry name" value="ADIRF"/>
</dbReference>
<evidence type="ECO:0000256" key="1">
    <source>
        <dbReference type="SAM" id="MobiDB-lite"/>
    </source>
</evidence>